<evidence type="ECO:0000256" key="7">
    <source>
        <dbReference type="ARBA" id="ARBA00022801"/>
    </source>
</evidence>
<keyword evidence="8" id="KW-0347">Helicase</keyword>
<dbReference type="GO" id="GO:0005524">
    <property type="term" value="F:ATP binding"/>
    <property type="evidence" value="ECO:0007669"/>
    <property type="project" value="UniProtKB-KW"/>
</dbReference>
<evidence type="ECO:0000256" key="11">
    <source>
        <dbReference type="SAM" id="MobiDB-lite"/>
    </source>
</evidence>
<keyword evidence="10" id="KW-0539">Nucleus</keyword>
<feature type="region of interest" description="Disordered" evidence="11">
    <location>
        <begin position="1126"/>
        <end position="1183"/>
    </location>
</feature>
<evidence type="ECO:0000256" key="10">
    <source>
        <dbReference type="ARBA" id="ARBA00023242"/>
    </source>
</evidence>
<evidence type="ECO:0000313" key="14">
    <source>
        <dbReference type="Proteomes" id="UP001515480"/>
    </source>
</evidence>
<dbReference type="InterPro" id="IPR036867">
    <property type="entry name" value="R3H_dom_sf"/>
</dbReference>
<dbReference type="GO" id="GO:0016787">
    <property type="term" value="F:hydrolase activity"/>
    <property type="evidence" value="ECO:0007669"/>
    <property type="project" value="UniProtKB-KW"/>
</dbReference>
<keyword evidence="6" id="KW-0547">Nucleotide-binding</keyword>
<dbReference type="InterPro" id="IPR047187">
    <property type="entry name" value="SF1_C_Upf1"/>
</dbReference>
<name>A0AB34JTM4_PRYPA</name>
<evidence type="ECO:0000259" key="12">
    <source>
        <dbReference type="PROSITE" id="PS51061"/>
    </source>
</evidence>
<dbReference type="EMBL" id="JBGBPQ010000005">
    <property type="protein sequence ID" value="KAL1524177.1"/>
    <property type="molecule type" value="Genomic_DNA"/>
</dbReference>
<dbReference type="InterPro" id="IPR001374">
    <property type="entry name" value="R3H_dom"/>
</dbReference>
<dbReference type="Proteomes" id="UP001515480">
    <property type="component" value="Unassembled WGS sequence"/>
</dbReference>
<feature type="region of interest" description="Disordered" evidence="11">
    <location>
        <begin position="874"/>
        <end position="911"/>
    </location>
</feature>
<organism evidence="13 14">
    <name type="scientific">Prymnesium parvum</name>
    <name type="common">Toxic golden alga</name>
    <dbReference type="NCBI Taxonomy" id="97485"/>
    <lineage>
        <taxon>Eukaryota</taxon>
        <taxon>Haptista</taxon>
        <taxon>Haptophyta</taxon>
        <taxon>Prymnesiophyceae</taxon>
        <taxon>Prymnesiales</taxon>
        <taxon>Prymnesiaceae</taxon>
        <taxon>Prymnesium</taxon>
    </lineage>
</organism>
<evidence type="ECO:0000256" key="2">
    <source>
        <dbReference type="ARBA" id="ARBA00004496"/>
    </source>
</evidence>
<dbReference type="Pfam" id="PF13086">
    <property type="entry name" value="AAA_11"/>
    <property type="match status" value="1"/>
</dbReference>
<feature type="compositionally biased region" description="Low complexity" evidence="11">
    <location>
        <begin position="779"/>
        <end position="788"/>
    </location>
</feature>
<dbReference type="FunFam" id="3.40.50.300:FF:000326">
    <property type="entry name" value="P-loop containing nucleoside triphosphate hydrolase"/>
    <property type="match status" value="1"/>
</dbReference>
<dbReference type="InterPro" id="IPR050534">
    <property type="entry name" value="Coronavir_polyprotein_1ab"/>
</dbReference>
<dbReference type="GO" id="GO:0043139">
    <property type="term" value="F:5'-3' DNA helicase activity"/>
    <property type="evidence" value="ECO:0007669"/>
    <property type="project" value="TreeGrafter"/>
</dbReference>
<evidence type="ECO:0000256" key="9">
    <source>
        <dbReference type="ARBA" id="ARBA00022840"/>
    </source>
</evidence>
<dbReference type="PANTHER" id="PTHR43788">
    <property type="entry name" value="DNA2/NAM7 HELICASE FAMILY MEMBER"/>
    <property type="match status" value="1"/>
</dbReference>
<feature type="domain" description="R3H" evidence="12">
    <location>
        <begin position="683"/>
        <end position="747"/>
    </location>
</feature>
<gene>
    <name evidence="13" type="ORF">AB1Y20_019086</name>
</gene>
<dbReference type="InterPro" id="IPR003593">
    <property type="entry name" value="AAA+_ATPase"/>
</dbReference>
<evidence type="ECO:0000256" key="3">
    <source>
        <dbReference type="ARBA" id="ARBA00007913"/>
    </source>
</evidence>
<feature type="region of interest" description="Disordered" evidence="11">
    <location>
        <begin position="1090"/>
        <end position="1112"/>
    </location>
</feature>
<keyword evidence="14" id="KW-1185">Reference proteome</keyword>
<dbReference type="EC" id="3.6.4.12" evidence="4"/>
<proteinExistence type="inferred from homology"/>
<feature type="region of interest" description="Disordered" evidence="11">
    <location>
        <begin position="751"/>
        <end position="788"/>
    </location>
</feature>
<dbReference type="Gene3D" id="3.40.50.300">
    <property type="entry name" value="P-loop containing nucleotide triphosphate hydrolases"/>
    <property type="match status" value="2"/>
</dbReference>
<dbReference type="PROSITE" id="PS51061">
    <property type="entry name" value="R3H"/>
    <property type="match status" value="1"/>
</dbReference>
<feature type="compositionally biased region" description="Basic and acidic residues" evidence="11">
    <location>
        <begin position="1145"/>
        <end position="1162"/>
    </location>
</feature>
<dbReference type="InterPro" id="IPR027417">
    <property type="entry name" value="P-loop_NTPase"/>
</dbReference>
<comment type="subcellular location">
    <subcellularLocation>
        <location evidence="2">Cytoplasm</location>
    </subcellularLocation>
    <subcellularLocation>
        <location evidence="1">Nucleus</location>
    </subcellularLocation>
</comment>
<dbReference type="SMART" id="SM00393">
    <property type="entry name" value="R3H"/>
    <property type="match status" value="1"/>
</dbReference>
<dbReference type="AlphaFoldDB" id="A0AB34JTM4"/>
<evidence type="ECO:0000256" key="6">
    <source>
        <dbReference type="ARBA" id="ARBA00022741"/>
    </source>
</evidence>
<evidence type="ECO:0000256" key="8">
    <source>
        <dbReference type="ARBA" id="ARBA00022806"/>
    </source>
</evidence>
<dbReference type="Gene3D" id="1.20.58.2190">
    <property type="match status" value="1"/>
</dbReference>
<dbReference type="PANTHER" id="PTHR43788:SF8">
    <property type="entry name" value="DNA-BINDING PROTEIN SMUBP-2"/>
    <property type="match status" value="1"/>
</dbReference>
<dbReference type="InterPro" id="IPR041677">
    <property type="entry name" value="DNA2/NAM7_AAA_11"/>
</dbReference>
<dbReference type="CDD" id="cd18808">
    <property type="entry name" value="SF1_C_Upf1"/>
    <property type="match status" value="1"/>
</dbReference>
<protein>
    <recommendedName>
        <fullName evidence="4">DNA helicase</fullName>
        <ecNumber evidence="4">3.6.4.12</ecNumber>
    </recommendedName>
</protein>
<evidence type="ECO:0000256" key="1">
    <source>
        <dbReference type="ARBA" id="ARBA00004123"/>
    </source>
</evidence>
<evidence type="ECO:0000256" key="4">
    <source>
        <dbReference type="ARBA" id="ARBA00012551"/>
    </source>
</evidence>
<dbReference type="GO" id="GO:0005694">
    <property type="term" value="C:chromosome"/>
    <property type="evidence" value="ECO:0007669"/>
    <property type="project" value="UniProtKB-ARBA"/>
</dbReference>
<dbReference type="GO" id="GO:0005737">
    <property type="term" value="C:cytoplasm"/>
    <property type="evidence" value="ECO:0007669"/>
    <property type="project" value="UniProtKB-SubCell"/>
</dbReference>
<sequence length="1183" mass="127408">MLSHTDGLACLALEREAERLESLALHESMGPLALQRSGLALHRLHLASIESALYGRTLLTLRLSSSRPLPPSKLTPGAMVSLRAAGAPAASGLTGTVATLRESEIRVAFDELPDDENLVEPLSLALMYNDVTYRRIEKALSLLRDEKQPRAAASLCRALRGDGPPPPPQEATPLPPQQLFNAALNEGQREAVGFALRADPVALIHGPPGTGKTTAVVELIRQAVARGERVLACAASNVAVDNMAERLLGGSGRRLRLVRVGHPARLLPSVVEASLDARIHHSDGGAIVRDVKKDLESAVVKMRGERSKGPRAKLRAEVATLRKELTQRQKKSVRDLLLDAQVVLCTNTGAQDRAFFELPADHAFDLVVIDEAAQALEASCWVALLRGRRAVLAGDHQQLPPVVKSEEAAARGFGVTLFERLLRSHGEAIGYMLTTQYRMHAAICAWASNELYQGRLVADSSVAAHTLSDLPHVKPTEDTEPTLLFVDTAGCDCAEDAPPESEGSTPNDPKFVEAVSKSNKAEAELVVEHVRKLLSAGVRHHEIGVITPYNAQVDLLRTLLEEERQVLSEFGEGAALEVGTVDGFQGREKEAIVISLVRSNQAREVGFLREDRRMNVAITRARRHVAIFGDSDTCSAHPFLKRMVDYFDEHGEVRSAAMFGAAPGACRQQSYAPPPSRPRKDEASEELKLRAQVEAFVADSRSKEMKFGRELTSFERMIIHRIAEDLALQHSSSGEGKLRQIILRKCEAPEMGASSSKMPQVTDVPSQLPPSAVDANVTSVGDGSDSSLSVAELEEPATLMLGAHSEQPPADTSATDAPSAEACHSEPDASSLAGAATADAPAAAEMRARIQQRFSELVRQGTPPNEAAALALEHAQQDERPAGPVASARALPQATSSRVEGTASSDGAAPPSPLLAAARRIVTSNPQATASECLRILNALLQNLARENTAKYRRIHLSNARVQAAVVSTVGAVDFLRKCGFEDSAEGYLEISPPDASSRAAAGQAALARAWLSGSSLKEANPDVLKSAATQPVLQAEEEAEASRKAAELRALHAERQARQQANAASAAAAEKAAADELRAQEFERRAALARQKKERRKAAKEGRTNEAATQEEDIDAILAQLGDIDKHHAQGTGHSVIGDALPWSRDRVQERERQRLKEQLRSKINSGESHKKPARKKQDEKK</sequence>
<dbReference type="SMART" id="SM00382">
    <property type="entry name" value="AAA"/>
    <property type="match status" value="1"/>
</dbReference>
<evidence type="ECO:0000256" key="5">
    <source>
        <dbReference type="ARBA" id="ARBA00022490"/>
    </source>
</evidence>
<comment type="similarity">
    <text evidence="3">Belongs to the DNA2/NAM7 helicase family.</text>
</comment>
<keyword evidence="9" id="KW-0067">ATP-binding</keyword>
<dbReference type="InterPro" id="IPR048761">
    <property type="entry name" value="SMUBP-2_HCS1_1B"/>
</dbReference>
<keyword evidence="5" id="KW-0963">Cytoplasm</keyword>
<dbReference type="GO" id="GO:0003677">
    <property type="term" value="F:DNA binding"/>
    <property type="evidence" value="ECO:0007669"/>
    <property type="project" value="InterPro"/>
</dbReference>
<dbReference type="CDD" id="cd18044">
    <property type="entry name" value="DEXXQc_SMUBP2"/>
    <property type="match status" value="1"/>
</dbReference>
<dbReference type="SUPFAM" id="SSF143503">
    <property type="entry name" value="PUG domain-like"/>
    <property type="match status" value="1"/>
</dbReference>
<dbReference type="SUPFAM" id="SSF82708">
    <property type="entry name" value="R3H domain"/>
    <property type="match status" value="1"/>
</dbReference>
<feature type="compositionally biased region" description="Polar residues" evidence="11">
    <location>
        <begin position="753"/>
        <end position="765"/>
    </location>
</feature>
<feature type="region of interest" description="Disordered" evidence="11">
    <location>
        <begin position="804"/>
        <end position="844"/>
    </location>
</feature>
<comment type="caution">
    <text evidence="13">The sequence shown here is derived from an EMBL/GenBank/DDBJ whole genome shotgun (WGS) entry which is preliminary data.</text>
</comment>
<dbReference type="GO" id="GO:0005634">
    <property type="term" value="C:nucleus"/>
    <property type="evidence" value="ECO:0007669"/>
    <property type="project" value="UniProtKB-SubCell"/>
</dbReference>
<dbReference type="Pfam" id="PF13087">
    <property type="entry name" value="AAA_12"/>
    <property type="match status" value="1"/>
</dbReference>
<dbReference type="InterPro" id="IPR004483">
    <property type="entry name" value="SMUBP-2/Hcs1-like"/>
</dbReference>
<feature type="region of interest" description="Disordered" evidence="11">
    <location>
        <begin position="666"/>
        <end position="685"/>
    </location>
</feature>
<dbReference type="Pfam" id="PF01424">
    <property type="entry name" value="R3H"/>
    <property type="match status" value="1"/>
</dbReference>
<dbReference type="InterPro" id="IPR041679">
    <property type="entry name" value="DNA2/NAM7-like_C"/>
</dbReference>
<dbReference type="Gene3D" id="2.40.30.270">
    <property type="match status" value="1"/>
</dbReference>
<reference evidence="13 14" key="1">
    <citation type="journal article" date="2024" name="Science">
        <title>Giant polyketide synthase enzymes in the biosynthesis of giant marine polyether toxins.</title>
        <authorList>
            <person name="Fallon T.R."/>
            <person name="Shende V.V."/>
            <person name="Wierzbicki I.H."/>
            <person name="Pendleton A.L."/>
            <person name="Watervoot N.F."/>
            <person name="Auber R.P."/>
            <person name="Gonzalez D.J."/>
            <person name="Wisecaver J.H."/>
            <person name="Moore B.S."/>
        </authorList>
    </citation>
    <scope>NUCLEOTIDE SEQUENCE [LARGE SCALE GENOMIC DNA]</scope>
    <source>
        <strain evidence="13 14">12B1</strain>
    </source>
</reference>
<keyword evidence="7" id="KW-0378">Hydrolase</keyword>
<dbReference type="CDD" id="cd09212">
    <property type="entry name" value="PUB"/>
    <property type="match status" value="1"/>
</dbReference>
<accession>A0AB34JTM4</accession>
<evidence type="ECO:0000313" key="13">
    <source>
        <dbReference type="EMBL" id="KAL1524177.1"/>
    </source>
</evidence>
<dbReference type="SUPFAM" id="SSF52540">
    <property type="entry name" value="P-loop containing nucleoside triphosphate hydrolases"/>
    <property type="match status" value="1"/>
</dbReference>
<dbReference type="InterPro" id="IPR036339">
    <property type="entry name" value="PUB-like_dom_sf"/>
</dbReference>
<feature type="compositionally biased region" description="Basic and acidic residues" evidence="11">
    <location>
        <begin position="1169"/>
        <end position="1183"/>
    </location>
</feature>
<dbReference type="Pfam" id="PF09409">
    <property type="entry name" value="PUB"/>
    <property type="match status" value="1"/>
</dbReference>
<dbReference type="NCBIfam" id="TIGR00376">
    <property type="entry name" value="IGHMBP2 family helicase"/>
    <property type="match status" value="1"/>
</dbReference>
<feature type="compositionally biased region" description="Low complexity" evidence="11">
    <location>
        <begin position="829"/>
        <end position="844"/>
    </location>
</feature>
<dbReference type="Pfam" id="PF21138">
    <property type="entry name" value="SMUBP-2_HCS1_1B"/>
    <property type="match status" value="1"/>
</dbReference>
<dbReference type="InterPro" id="IPR018997">
    <property type="entry name" value="PUB_domain"/>
</dbReference>
<dbReference type="GO" id="GO:0003723">
    <property type="term" value="F:RNA binding"/>
    <property type="evidence" value="ECO:0007669"/>
    <property type="project" value="InterPro"/>
</dbReference>
<dbReference type="Gene3D" id="3.30.1370.50">
    <property type="entry name" value="R3H-like domain"/>
    <property type="match status" value="1"/>
</dbReference>